<keyword evidence="3" id="KW-1185">Reference proteome</keyword>
<sequence>MGLVDSLVVFLVSLLIGALGIHVGALIVTGESNYEHAVWTALIGALVWGIVGWLFGGIPGLGPVLVFLSYLWVIKRRYAGGWLSAAAIALVAWVAAVVVLSVLASAGVTEFDAFGVPGI</sequence>
<organism evidence="2 3">
    <name type="scientific">Halorientalis persicus</name>
    <dbReference type="NCBI Taxonomy" id="1367881"/>
    <lineage>
        <taxon>Archaea</taxon>
        <taxon>Methanobacteriati</taxon>
        <taxon>Methanobacteriota</taxon>
        <taxon>Stenosarchaea group</taxon>
        <taxon>Halobacteria</taxon>
        <taxon>Halobacteriales</taxon>
        <taxon>Haloarculaceae</taxon>
        <taxon>Halorientalis</taxon>
    </lineage>
</organism>
<evidence type="ECO:0000256" key="1">
    <source>
        <dbReference type="SAM" id="Phobius"/>
    </source>
</evidence>
<dbReference type="EMBL" id="FOCX01000019">
    <property type="protein sequence ID" value="SEO78411.1"/>
    <property type="molecule type" value="Genomic_DNA"/>
</dbReference>
<accession>A0A1H8SID7</accession>
<gene>
    <name evidence="2" type="ORF">SAMN05216388_101946</name>
</gene>
<feature type="transmembrane region" description="Helical" evidence="1">
    <location>
        <begin position="40"/>
        <end position="73"/>
    </location>
</feature>
<dbReference type="AlphaFoldDB" id="A0A1H8SID7"/>
<proteinExistence type="predicted"/>
<protein>
    <submittedName>
        <fullName evidence="2">Uncharacterized protein</fullName>
    </submittedName>
</protein>
<keyword evidence="1" id="KW-0472">Membrane</keyword>
<keyword evidence="1" id="KW-0812">Transmembrane</keyword>
<keyword evidence="1" id="KW-1133">Transmembrane helix</keyword>
<evidence type="ECO:0000313" key="3">
    <source>
        <dbReference type="Proteomes" id="UP000198775"/>
    </source>
</evidence>
<feature type="transmembrane region" description="Helical" evidence="1">
    <location>
        <begin position="7"/>
        <end position="28"/>
    </location>
</feature>
<dbReference type="RefSeq" id="WP_092662407.1">
    <property type="nucleotide sequence ID" value="NZ_FOCX01000019.1"/>
</dbReference>
<name>A0A1H8SID7_9EURY</name>
<evidence type="ECO:0000313" key="2">
    <source>
        <dbReference type="EMBL" id="SEO78411.1"/>
    </source>
</evidence>
<reference evidence="3" key="1">
    <citation type="submission" date="2016-10" db="EMBL/GenBank/DDBJ databases">
        <authorList>
            <person name="Varghese N."/>
            <person name="Submissions S."/>
        </authorList>
    </citation>
    <scope>NUCLEOTIDE SEQUENCE [LARGE SCALE GENOMIC DNA]</scope>
    <source>
        <strain evidence="3">IBRC-M 10043</strain>
    </source>
</reference>
<dbReference type="Proteomes" id="UP000198775">
    <property type="component" value="Unassembled WGS sequence"/>
</dbReference>
<feature type="transmembrane region" description="Helical" evidence="1">
    <location>
        <begin position="85"/>
        <end position="108"/>
    </location>
</feature>
<dbReference type="OrthoDB" id="205278at2157"/>